<sequence>MVVSLSPMPSLRFVDTVDGFESGNKLAIAARSWGRRGVCMDDVFYQRMGSRIREQREKKGLTQGELAEKLSLSRTSLTSIETGKQRVLVDQLDRIATALDVPVTKLWPKTTEIQTPKPGLPEIVVQWQRKRSDAA</sequence>
<name>A0A8S8XF42_9PROT</name>
<evidence type="ECO:0000313" key="4">
    <source>
        <dbReference type="Proteomes" id="UP000681075"/>
    </source>
</evidence>
<dbReference type="Pfam" id="PF01381">
    <property type="entry name" value="HTH_3"/>
    <property type="match status" value="1"/>
</dbReference>
<accession>A0A8S8XF42</accession>
<gene>
    <name evidence="3" type="ORF">TMPK1_27880</name>
</gene>
<dbReference type="AlphaFoldDB" id="A0A8S8XF42"/>
<dbReference type="GO" id="GO:0005829">
    <property type="term" value="C:cytosol"/>
    <property type="evidence" value="ECO:0007669"/>
    <property type="project" value="TreeGrafter"/>
</dbReference>
<dbReference type="SMART" id="SM00530">
    <property type="entry name" value="HTH_XRE"/>
    <property type="match status" value="1"/>
</dbReference>
<dbReference type="InterPro" id="IPR050807">
    <property type="entry name" value="TransReg_Diox_bact_type"/>
</dbReference>
<dbReference type="PANTHER" id="PTHR46797">
    <property type="entry name" value="HTH-TYPE TRANSCRIPTIONAL REGULATOR"/>
    <property type="match status" value="1"/>
</dbReference>
<evidence type="ECO:0000256" key="1">
    <source>
        <dbReference type="ARBA" id="ARBA00023125"/>
    </source>
</evidence>
<dbReference type="Gene3D" id="1.10.260.40">
    <property type="entry name" value="lambda repressor-like DNA-binding domains"/>
    <property type="match status" value="1"/>
</dbReference>
<dbReference type="Proteomes" id="UP000681075">
    <property type="component" value="Unassembled WGS sequence"/>
</dbReference>
<keyword evidence="4" id="KW-1185">Reference proteome</keyword>
<organism evidence="3 4">
    <name type="scientific">Roseiterribacter gracilis</name>
    <dbReference type="NCBI Taxonomy" id="2812848"/>
    <lineage>
        <taxon>Bacteria</taxon>
        <taxon>Pseudomonadati</taxon>
        <taxon>Pseudomonadota</taxon>
        <taxon>Alphaproteobacteria</taxon>
        <taxon>Rhodospirillales</taxon>
        <taxon>Roseiterribacteraceae</taxon>
        <taxon>Roseiterribacter</taxon>
    </lineage>
</organism>
<dbReference type="SUPFAM" id="SSF47413">
    <property type="entry name" value="lambda repressor-like DNA-binding domains"/>
    <property type="match status" value="1"/>
</dbReference>
<protein>
    <recommendedName>
        <fullName evidence="2">HTH cro/C1-type domain-containing protein</fullName>
    </recommendedName>
</protein>
<evidence type="ECO:0000313" key="3">
    <source>
        <dbReference type="EMBL" id="GIL40551.1"/>
    </source>
</evidence>
<keyword evidence="1" id="KW-0238">DNA-binding</keyword>
<dbReference type="CDD" id="cd00093">
    <property type="entry name" value="HTH_XRE"/>
    <property type="match status" value="1"/>
</dbReference>
<reference evidence="3" key="1">
    <citation type="submission" date="2021-02" db="EMBL/GenBank/DDBJ databases">
        <title>Genome sequence of Rhodospirillales sp. strain TMPK1 isolated from soil.</title>
        <authorList>
            <person name="Nakai R."/>
            <person name="Kusada H."/>
            <person name="Tamaki H."/>
        </authorList>
    </citation>
    <scope>NUCLEOTIDE SEQUENCE</scope>
    <source>
        <strain evidence="3">TMPK1</strain>
    </source>
</reference>
<evidence type="ECO:0000259" key="2">
    <source>
        <dbReference type="PROSITE" id="PS50943"/>
    </source>
</evidence>
<dbReference type="PROSITE" id="PS50943">
    <property type="entry name" value="HTH_CROC1"/>
    <property type="match status" value="1"/>
</dbReference>
<proteinExistence type="predicted"/>
<dbReference type="EMBL" id="BOPV01000001">
    <property type="protein sequence ID" value="GIL40551.1"/>
    <property type="molecule type" value="Genomic_DNA"/>
</dbReference>
<dbReference type="GO" id="GO:0003677">
    <property type="term" value="F:DNA binding"/>
    <property type="evidence" value="ECO:0007669"/>
    <property type="project" value="UniProtKB-KW"/>
</dbReference>
<dbReference type="InterPro" id="IPR010982">
    <property type="entry name" value="Lambda_DNA-bd_dom_sf"/>
</dbReference>
<comment type="caution">
    <text evidence="3">The sequence shown here is derived from an EMBL/GenBank/DDBJ whole genome shotgun (WGS) entry which is preliminary data.</text>
</comment>
<dbReference type="InterPro" id="IPR001387">
    <property type="entry name" value="Cro/C1-type_HTH"/>
</dbReference>
<dbReference type="PANTHER" id="PTHR46797:SF1">
    <property type="entry name" value="METHYLPHOSPHONATE SYNTHASE"/>
    <property type="match status" value="1"/>
</dbReference>
<feature type="domain" description="HTH cro/C1-type" evidence="2">
    <location>
        <begin position="52"/>
        <end position="106"/>
    </location>
</feature>
<dbReference type="GO" id="GO:0003700">
    <property type="term" value="F:DNA-binding transcription factor activity"/>
    <property type="evidence" value="ECO:0007669"/>
    <property type="project" value="TreeGrafter"/>
</dbReference>